<dbReference type="PANTHER" id="PTHR45766">
    <property type="entry name" value="DNA ANNEALING HELICASE AND ENDONUCLEASE ZRANB3 FAMILY MEMBER"/>
    <property type="match status" value="1"/>
</dbReference>
<dbReference type="GO" id="GO:0004386">
    <property type="term" value="F:helicase activity"/>
    <property type="evidence" value="ECO:0007669"/>
    <property type="project" value="UniProtKB-KW"/>
</dbReference>
<reference evidence="3 4" key="1">
    <citation type="journal article" date="2017" name="Genome Med.">
        <title>A novel Ruminococcus gnavus clade enriched in inflammatory bowel disease patients.</title>
        <authorList>
            <person name="Hall A.B."/>
            <person name="Yassour M."/>
            <person name="Sauk J."/>
            <person name="Garner A."/>
            <person name="Jiang X."/>
            <person name="Arthur T."/>
            <person name="Lagoudas G.K."/>
            <person name="Vatanen T."/>
            <person name="Fornelos N."/>
            <person name="Wilson R."/>
            <person name="Bertha M."/>
            <person name="Cohen M."/>
            <person name="Garber J."/>
            <person name="Khalili H."/>
            <person name="Gevers D."/>
            <person name="Ananthakrishnan A.N."/>
            <person name="Kugathasan S."/>
            <person name="Lander E.S."/>
            <person name="Blainey P."/>
            <person name="Vlamakis H."/>
            <person name="Xavier R.J."/>
            <person name="Huttenhower C."/>
        </authorList>
    </citation>
    <scope>NUCLEOTIDE SEQUENCE [LARGE SCALE GENOMIC DNA]</scope>
    <source>
        <strain evidence="3 4">RJX1125</strain>
    </source>
</reference>
<evidence type="ECO:0000256" key="1">
    <source>
        <dbReference type="ARBA" id="ARBA00022801"/>
    </source>
</evidence>
<proteinExistence type="predicted"/>
<dbReference type="Pfam" id="PF00271">
    <property type="entry name" value="Helicase_C"/>
    <property type="match status" value="1"/>
</dbReference>
<dbReference type="GO" id="GO:0006281">
    <property type="term" value="P:DNA repair"/>
    <property type="evidence" value="ECO:0007669"/>
    <property type="project" value="TreeGrafter"/>
</dbReference>
<dbReference type="InterPro" id="IPR000330">
    <property type="entry name" value="SNF2_N"/>
</dbReference>
<dbReference type="InterPro" id="IPR027417">
    <property type="entry name" value="P-loop_NTPase"/>
</dbReference>
<keyword evidence="1" id="KW-0378">Hydrolase</keyword>
<organism evidence="3 4">
    <name type="scientific">Mediterraneibacter gnavus</name>
    <name type="common">Ruminococcus gnavus</name>
    <dbReference type="NCBI Taxonomy" id="33038"/>
    <lineage>
        <taxon>Bacteria</taxon>
        <taxon>Bacillati</taxon>
        <taxon>Bacillota</taxon>
        <taxon>Clostridia</taxon>
        <taxon>Lachnospirales</taxon>
        <taxon>Lachnospiraceae</taxon>
        <taxon>Mediterraneibacter</taxon>
    </lineage>
</organism>
<accession>A0A2N5PMR8</accession>
<dbReference type="GO" id="GO:0005524">
    <property type="term" value="F:ATP binding"/>
    <property type="evidence" value="ECO:0007669"/>
    <property type="project" value="InterPro"/>
</dbReference>
<dbReference type="AlphaFoldDB" id="A0A2N5PMR8"/>
<keyword evidence="3" id="KW-0547">Nucleotide-binding</keyword>
<dbReference type="Gene3D" id="3.40.50.10810">
    <property type="entry name" value="Tandem AAA-ATPase domain"/>
    <property type="match status" value="1"/>
</dbReference>
<dbReference type="PROSITE" id="PS51194">
    <property type="entry name" value="HELICASE_CTER"/>
    <property type="match status" value="1"/>
</dbReference>
<dbReference type="Pfam" id="PF00176">
    <property type="entry name" value="SNF2-rel_dom"/>
    <property type="match status" value="1"/>
</dbReference>
<sequence>MKKSLNRSQGFTLNDLKLFQHQQQALTETEGQNKVAYYLDMGLGKTFVGAEKAMNMGTDILIICQKSKIHDWIEHFFTYYIDKMKCDESGAWCYDLTKNLDMFTHSRYKVRIGVINYELAWRRPKELMNLENFTLMLDESSLIQNTSAKQSKFILQLHPENVILLSGTPVGGKYENLWSQLHLLGWNITEKMYKNQYVNWKQIDAGGIKHWIVDKDDPYKNTDRLKRKMREHGAVFMKTEEVFDLPEQIFTKIKVDKSKEYSTFMKDCIVYVDDTELVGDTTLTKMLYARQLCGVYNKEKLTAFRDLIQSTEDRLIVFYSFNSELDALKAVCKECEKPVSEVNGHIKDLTAYEYESNSVTLVQYQAGSKGLNLQKCNRIIYFTLPLSSEDFEQSKKRIHRIGQEQTCFYYLMLCRGSIEERILKTLEERKDFTDELFEEC</sequence>
<dbReference type="PANTHER" id="PTHR45766:SF6">
    <property type="entry name" value="SWI_SNF-RELATED MATRIX-ASSOCIATED ACTIN-DEPENDENT REGULATOR OF CHROMATIN SUBFAMILY A-LIKE PROTEIN 1"/>
    <property type="match status" value="1"/>
</dbReference>
<name>A0A2N5PMR8_MEDGN</name>
<dbReference type="GO" id="GO:0031297">
    <property type="term" value="P:replication fork processing"/>
    <property type="evidence" value="ECO:0007669"/>
    <property type="project" value="TreeGrafter"/>
</dbReference>
<evidence type="ECO:0000313" key="4">
    <source>
        <dbReference type="Proteomes" id="UP000235093"/>
    </source>
</evidence>
<keyword evidence="3" id="KW-0067">ATP-binding</keyword>
<dbReference type="Proteomes" id="UP000235093">
    <property type="component" value="Unassembled WGS sequence"/>
</dbReference>
<dbReference type="GO" id="GO:0016787">
    <property type="term" value="F:hydrolase activity"/>
    <property type="evidence" value="ECO:0007669"/>
    <property type="project" value="UniProtKB-KW"/>
</dbReference>
<comment type="caution">
    <text evidence="3">The sequence shown here is derived from an EMBL/GenBank/DDBJ whole genome shotgun (WGS) entry which is preliminary data.</text>
</comment>
<keyword evidence="3" id="KW-0347">Helicase</keyword>
<dbReference type="Gene3D" id="3.40.50.300">
    <property type="entry name" value="P-loop containing nucleotide triphosphate hydrolases"/>
    <property type="match status" value="1"/>
</dbReference>
<dbReference type="SUPFAM" id="SSF52540">
    <property type="entry name" value="P-loop containing nucleoside triphosphate hydrolases"/>
    <property type="match status" value="2"/>
</dbReference>
<dbReference type="InterPro" id="IPR001650">
    <property type="entry name" value="Helicase_C-like"/>
</dbReference>
<dbReference type="EMBL" id="NIHT01000006">
    <property type="protein sequence ID" value="PLT76372.1"/>
    <property type="molecule type" value="Genomic_DNA"/>
</dbReference>
<feature type="domain" description="Helicase C-terminal" evidence="2">
    <location>
        <begin position="303"/>
        <end position="440"/>
    </location>
</feature>
<evidence type="ECO:0000259" key="2">
    <source>
        <dbReference type="PROSITE" id="PS51194"/>
    </source>
</evidence>
<evidence type="ECO:0000313" key="3">
    <source>
        <dbReference type="EMBL" id="PLT76372.1"/>
    </source>
</evidence>
<dbReference type="InterPro" id="IPR038718">
    <property type="entry name" value="SNF2-like_sf"/>
</dbReference>
<gene>
    <name evidence="3" type="ORF">CDL23_04975</name>
</gene>
<protein>
    <submittedName>
        <fullName evidence="3">Helicase SNF2</fullName>
    </submittedName>
</protein>